<dbReference type="PANTHER" id="PTHR30024">
    <property type="entry name" value="ALIPHATIC SULFONATES-BINDING PROTEIN-RELATED"/>
    <property type="match status" value="1"/>
</dbReference>
<dbReference type="OrthoDB" id="6545503at2"/>
<dbReference type="InterPro" id="IPR006311">
    <property type="entry name" value="TAT_signal"/>
</dbReference>
<keyword evidence="3" id="KW-1185">Reference proteome</keyword>
<evidence type="ECO:0000259" key="1">
    <source>
        <dbReference type="Pfam" id="PF09084"/>
    </source>
</evidence>
<accession>A0A3M6QXJ1</accession>
<reference evidence="2 3" key="1">
    <citation type="submission" date="2018-10" db="EMBL/GenBank/DDBJ databases">
        <title>Draft genome of Cortibacter populi DSM10536.</title>
        <authorList>
            <person name="Bernier A.-M."/>
            <person name="Bernard K."/>
        </authorList>
    </citation>
    <scope>NUCLEOTIDE SEQUENCE [LARGE SCALE GENOMIC DNA]</scope>
    <source>
        <strain evidence="2 3">DSM 105136</strain>
    </source>
</reference>
<dbReference type="Gene3D" id="3.40.190.10">
    <property type="entry name" value="Periplasmic binding protein-like II"/>
    <property type="match status" value="2"/>
</dbReference>
<dbReference type="InterPro" id="IPR015168">
    <property type="entry name" value="SsuA/THI5"/>
</dbReference>
<gene>
    <name evidence="2" type="ORF">D8I35_00935</name>
</gene>
<proteinExistence type="predicted"/>
<dbReference type="PROSITE" id="PS51318">
    <property type="entry name" value="TAT"/>
    <property type="match status" value="1"/>
</dbReference>
<protein>
    <submittedName>
        <fullName evidence="2">ABC transporter substrate-binding protein</fullName>
    </submittedName>
</protein>
<organism evidence="2 3">
    <name type="scientific">Corticibacter populi</name>
    <dbReference type="NCBI Taxonomy" id="1550736"/>
    <lineage>
        <taxon>Bacteria</taxon>
        <taxon>Pseudomonadati</taxon>
        <taxon>Pseudomonadota</taxon>
        <taxon>Betaproteobacteria</taxon>
        <taxon>Burkholderiales</taxon>
        <taxon>Comamonadaceae</taxon>
        <taxon>Corticibacter</taxon>
    </lineage>
</organism>
<dbReference type="Proteomes" id="UP000278006">
    <property type="component" value="Unassembled WGS sequence"/>
</dbReference>
<dbReference type="AlphaFoldDB" id="A0A3M6QXJ1"/>
<sequence length="372" mass="40356">MPAGRPHPSPPCPPPIQPVTRCKTERHAMTHSLHHRTIDPSRRRLLRGAAALAVGAPLIGVGLPSLSRAQQPTGEVIKVGWNGSGICLISQPVAQAKGFFEKHGANVEFVNFGSGFAQGVEAVAAGKVDTYVNFILQYLKPLEQGVAVKFTGTVHGGCIRVLAKNGAQEVDYATLKGKSIGVPSIDNPAKQFLSVELQKVGINPQNEVEWKVFPNDLLGEALSKGEVQAVSGVDPAIYVTFRQHKDEFAEIGGLHFGEHQQLACCAIGVREEFVQNRRGDAAAFTRALLESAQWVSENPDEAAEIFTQYSPIERPILAEIIRSHTHDVHYPAGDRLVQHLSAYGKDLQEVGILRRRTDVDALARKVSVDVLS</sequence>
<feature type="domain" description="SsuA/THI5-like" evidence="1">
    <location>
        <begin position="93"/>
        <end position="302"/>
    </location>
</feature>
<dbReference type="EMBL" id="RDQO01000001">
    <property type="protein sequence ID" value="RMX07736.1"/>
    <property type="molecule type" value="Genomic_DNA"/>
</dbReference>
<evidence type="ECO:0000313" key="2">
    <source>
        <dbReference type="EMBL" id="RMX07736.1"/>
    </source>
</evidence>
<comment type="caution">
    <text evidence="2">The sequence shown here is derived from an EMBL/GenBank/DDBJ whole genome shotgun (WGS) entry which is preliminary data.</text>
</comment>
<name>A0A3M6QXJ1_9BURK</name>
<dbReference type="Pfam" id="PF09084">
    <property type="entry name" value="NMT1"/>
    <property type="match status" value="1"/>
</dbReference>
<dbReference type="PANTHER" id="PTHR30024:SF21">
    <property type="entry name" value="ABC TRANSPORTER SUBSTRATE-BINDING PROTEIN"/>
    <property type="match status" value="1"/>
</dbReference>
<evidence type="ECO:0000313" key="3">
    <source>
        <dbReference type="Proteomes" id="UP000278006"/>
    </source>
</evidence>
<dbReference type="SUPFAM" id="SSF53850">
    <property type="entry name" value="Periplasmic binding protein-like II"/>
    <property type="match status" value="1"/>
</dbReference>